<dbReference type="Proteomes" id="UP001245285">
    <property type="component" value="Unassembled WGS sequence"/>
</dbReference>
<keyword evidence="2" id="KW-1185">Reference proteome</keyword>
<sequence>MKFDNEFKEAISHLPDKEKDKLILRLLKKDLNLANRLHFELVSTITVEERRDKMKKRIIAEAKNMGERFYSVGYLNMEIRSLSGEISEHVQITKDKIGEASLNLLLLLEVLKYNNNNIILGRPAKVRKLCIAIIARVFKILILINKMHEDYLLEFEENLRDLGLLIGENSHLMKFAIQHGLDVNWLIQGEIPDDIIEIHKDLKERGYLSTRVIQF</sequence>
<gene>
    <name evidence="1" type="ORF">RM545_10905</name>
</gene>
<protein>
    <submittedName>
        <fullName evidence="1">Uncharacterized protein</fullName>
    </submittedName>
</protein>
<reference evidence="1 2" key="1">
    <citation type="submission" date="2023-09" db="EMBL/GenBank/DDBJ databases">
        <authorList>
            <person name="Rey-Velasco X."/>
        </authorList>
    </citation>
    <scope>NUCLEOTIDE SEQUENCE [LARGE SCALE GENOMIC DNA]</scope>
    <source>
        <strain evidence="1 2">F260</strain>
    </source>
</reference>
<dbReference type="EMBL" id="JAVRHO010000014">
    <property type="protein sequence ID" value="MDT0647198.1"/>
    <property type="molecule type" value="Genomic_DNA"/>
</dbReference>
<accession>A0ABU3CLH9</accession>
<proteinExistence type="predicted"/>
<name>A0ABU3CLH9_9FLAO</name>
<dbReference type="RefSeq" id="WP_311495311.1">
    <property type="nucleotide sequence ID" value="NZ_JAVRHO010000014.1"/>
</dbReference>
<organism evidence="1 2">
    <name type="scientific">Autumnicola lenta</name>
    <dbReference type="NCBI Taxonomy" id="3075593"/>
    <lineage>
        <taxon>Bacteria</taxon>
        <taxon>Pseudomonadati</taxon>
        <taxon>Bacteroidota</taxon>
        <taxon>Flavobacteriia</taxon>
        <taxon>Flavobacteriales</taxon>
        <taxon>Flavobacteriaceae</taxon>
        <taxon>Autumnicola</taxon>
    </lineage>
</organism>
<evidence type="ECO:0000313" key="1">
    <source>
        <dbReference type="EMBL" id="MDT0647198.1"/>
    </source>
</evidence>
<evidence type="ECO:0000313" key="2">
    <source>
        <dbReference type="Proteomes" id="UP001245285"/>
    </source>
</evidence>
<comment type="caution">
    <text evidence="1">The sequence shown here is derived from an EMBL/GenBank/DDBJ whole genome shotgun (WGS) entry which is preliminary data.</text>
</comment>